<evidence type="ECO:0000256" key="4">
    <source>
        <dbReference type="ARBA" id="ARBA00022825"/>
    </source>
</evidence>
<keyword evidence="7" id="KW-0812">Transmembrane</keyword>
<gene>
    <name evidence="10" type="ORF">JKJ07_10965</name>
</gene>
<dbReference type="EMBL" id="JAENHO010000003">
    <property type="protein sequence ID" value="MBL7254833.1"/>
    <property type="molecule type" value="Genomic_DNA"/>
</dbReference>
<keyword evidence="3 5" id="KW-0378">Hydrolase</keyword>
<protein>
    <submittedName>
        <fullName evidence="10">S8 family serine peptidase</fullName>
    </submittedName>
</protein>
<feature type="region of interest" description="Disordered" evidence="6">
    <location>
        <begin position="309"/>
        <end position="345"/>
    </location>
</feature>
<dbReference type="InterPro" id="IPR015500">
    <property type="entry name" value="Peptidase_S8_subtilisin-rel"/>
</dbReference>
<dbReference type="InterPro" id="IPR050131">
    <property type="entry name" value="Peptidase_S8_subtilisin-like"/>
</dbReference>
<evidence type="ECO:0000256" key="3">
    <source>
        <dbReference type="ARBA" id="ARBA00022801"/>
    </source>
</evidence>
<dbReference type="PANTHER" id="PTHR43806">
    <property type="entry name" value="PEPTIDASE S8"/>
    <property type="match status" value="1"/>
</dbReference>
<proteinExistence type="inferred from homology"/>
<dbReference type="SUPFAM" id="SSF52743">
    <property type="entry name" value="Subtilisin-like"/>
    <property type="match status" value="1"/>
</dbReference>
<dbReference type="Gene3D" id="3.40.50.200">
    <property type="entry name" value="Peptidase S8/S53 domain"/>
    <property type="match status" value="1"/>
</dbReference>
<keyword evidence="7" id="KW-0472">Membrane</keyword>
<accession>A0ABS1VJR8</accession>
<dbReference type="InterPro" id="IPR036852">
    <property type="entry name" value="Peptidase_S8/S53_dom_sf"/>
</dbReference>
<name>A0ABS1VJR8_9ACTN</name>
<keyword evidence="11" id="KW-1185">Reference proteome</keyword>
<dbReference type="Pfam" id="PF00082">
    <property type="entry name" value="Peptidase_S8"/>
    <property type="match status" value="1"/>
</dbReference>
<keyword evidence="7" id="KW-1133">Transmembrane helix</keyword>
<reference evidence="10 11" key="1">
    <citation type="submission" date="2021-01" db="EMBL/GenBank/DDBJ databases">
        <title>Actinoplanes sp. nov. LDG1-01 isolated from lichen.</title>
        <authorList>
            <person name="Saeng-In P."/>
            <person name="Phongsopitanun W."/>
            <person name="Kanchanasin P."/>
            <person name="Yuki M."/>
            <person name="Kudo T."/>
            <person name="Ohkuma M."/>
            <person name="Tanasupawat S."/>
        </authorList>
    </citation>
    <scope>NUCLEOTIDE SEQUENCE [LARGE SCALE GENOMIC DNA]</scope>
    <source>
        <strain evidence="10 11">LDG1-01</strain>
    </source>
</reference>
<organism evidence="10 11">
    <name type="scientific">Paractinoplanes lichenicola</name>
    <dbReference type="NCBI Taxonomy" id="2802976"/>
    <lineage>
        <taxon>Bacteria</taxon>
        <taxon>Bacillati</taxon>
        <taxon>Actinomycetota</taxon>
        <taxon>Actinomycetes</taxon>
        <taxon>Micromonosporales</taxon>
        <taxon>Micromonosporaceae</taxon>
        <taxon>Paractinoplanes</taxon>
    </lineage>
</organism>
<evidence type="ECO:0000256" key="5">
    <source>
        <dbReference type="PROSITE-ProRule" id="PRU01240"/>
    </source>
</evidence>
<feature type="compositionally biased region" description="Low complexity" evidence="6">
    <location>
        <begin position="316"/>
        <end position="345"/>
    </location>
</feature>
<dbReference type="RefSeq" id="WP_202991340.1">
    <property type="nucleotide sequence ID" value="NZ_JAENHO010000003.1"/>
</dbReference>
<feature type="domain" description="Peptidase S8/S53" evidence="9">
    <location>
        <begin position="51"/>
        <end position="295"/>
    </location>
</feature>
<feature type="chain" id="PRO_5047486340" evidence="8">
    <location>
        <begin position="28"/>
        <end position="378"/>
    </location>
</feature>
<dbReference type="PROSITE" id="PS51892">
    <property type="entry name" value="SUBTILASE"/>
    <property type="match status" value="1"/>
</dbReference>
<feature type="active site" description="Charge relay system" evidence="5">
    <location>
        <position position="247"/>
    </location>
</feature>
<feature type="active site" description="Charge relay system" evidence="5">
    <location>
        <position position="60"/>
    </location>
</feature>
<dbReference type="PANTHER" id="PTHR43806:SF11">
    <property type="entry name" value="CEREVISIN-RELATED"/>
    <property type="match status" value="1"/>
</dbReference>
<evidence type="ECO:0000313" key="11">
    <source>
        <dbReference type="Proteomes" id="UP000598996"/>
    </source>
</evidence>
<evidence type="ECO:0000256" key="2">
    <source>
        <dbReference type="ARBA" id="ARBA00022670"/>
    </source>
</evidence>
<evidence type="ECO:0000256" key="7">
    <source>
        <dbReference type="SAM" id="Phobius"/>
    </source>
</evidence>
<feature type="signal peptide" evidence="8">
    <location>
        <begin position="1"/>
        <end position="27"/>
    </location>
</feature>
<comment type="caution">
    <text evidence="10">The sequence shown here is derived from an EMBL/GenBank/DDBJ whole genome shotgun (WGS) entry which is preliminary data.</text>
</comment>
<feature type="transmembrane region" description="Helical" evidence="7">
    <location>
        <begin position="351"/>
        <end position="372"/>
    </location>
</feature>
<evidence type="ECO:0000259" key="9">
    <source>
        <dbReference type="Pfam" id="PF00082"/>
    </source>
</evidence>
<dbReference type="PRINTS" id="PR00723">
    <property type="entry name" value="SUBTILISIN"/>
</dbReference>
<evidence type="ECO:0000313" key="10">
    <source>
        <dbReference type="EMBL" id="MBL7254833.1"/>
    </source>
</evidence>
<evidence type="ECO:0000256" key="8">
    <source>
        <dbReference type="SAM" id="SignalP"/>
    </source>
</evidence>
<dbReference type="InterPro" id="IPR000209">
    <property type="entry name" value="Peptidase_S8/S53_dom"/>
</dbReference>
<evidence type="ECO:0000256" key="1">
    <source>
        <dbReference type="ARBA" id="ARBA00011073"/>
    </source>
</evidence>
<sequence length="378" mass="38408">MRYRFMAAVGLIAIAAGITVPASPAQADSFRTDQWYLKALRINQAHTLTKGSGVTVAVLDTGAFPHPDVRRNLLPGANLIPGQSGDGRSDRVGHGTEMAALVAAHGRGSNGVLGIAPAAKVLPVKISNTIKAPSNEMADGIDWAIDNKARVINISAAIGPSFDVQDAVSRAKDSDVVVVGSVGNAPGDLIIGYPAAIEGVLAVGSVGPDGQYSGKSVKDKRVQICAPGIKITTAEPEKKYVDVSGTSPAAAIASGAAALVRAKFPELSAREVVHRITATADDIGPPGRDDECGFGRLNIVKALTAEVPPLEGGEESATPSATATASSAPPVVRPETAPPAAESEPAGNSGVLLFGGLAGVVAAAAVVLVLLLRRRGRN</sequence>
<keyword evidence="4 5" id="KW-0720">Serine protease</keyword>
<feature type="active site" description="Charge relay system" evidence="5">
    <location>
        <position position="94"/>
    </location>
</feature>
<dbReference type="Proteomes" id="UP000598996">
    <property type="component" value="Unassembled WGS sequence"/>
</dbReference>
<keyword evidence="2 5" id="KW-0645">Protease</keyword>
<comment type="similarity">
    <text evidence="1 5">Belongs to the peptidase S8 family.</text>
</comment>
<keyword evidence="8" id="KW-0732">Signal</keyword>
<evidence type="ECO:0000256" key="6">
    <source>
        <dbReference type="SAM" id="MobiDB-lite"/>
    </source>
</evidence>